<proteinExistence type="predicted"/>
<reference evidence="1 2" key="1">
    <citation type="journal article" date="2019" name="Genome Biol. Evol.">
        <title>Whole-Genome Sequencing of the Giant Devil Catfish, Bagarius yarrelli.</title>
        <authorList>
            <person name="Jiang W."/>
            <person name="Lv Y."/>
            <person name="Cheng L."/>
            <person name="Yang K."/>
            <person name="Chao B."/>
            <person name="Wang X."/>
            <person name="Li Y."/>
            <person name="Pan X."/>
            <person name="You X."/>
            <person name="Zhang Y."/>
            <person name="Yang J."/>
            <person name="Li J."/>
            <person name="Zhang X."/>
            <person name="Liu S."/>
            <person name="Sun C."/>
            <person name="Yang J."/>
            <person name="Shi Q."/>
        </authorList>
    </citation>
    <scope>NUCLEOTIDE SEQUENCE [LARGE SCALE GENOMIC DNA]</scope>
    <source>
        <strain evidence="1">JWS20170419001</strain>
        <tissue evidence="1">Muscle</tissue>
    </source>
</reference>
<gene>
    <name evidence="1" type="ORF">Baya_14927</name>
</gene>
<dbReference type="Proteomes" id="UP000319801">
    <property type="component" value="Unassembled WGS sequence"/>
</dbReference>
<organism evidence="1 2">
    <name type="scientific">Bagarius yarrelli</name>
    <name type="common">Goonch</name>
    <name type="synonym">Bagrus yarrelli</name>
    <dbReference type="NCBI Taxonomy" id="175774"/>
    <lineage>
        <taxon>Eukaryota</taxon>
        <taxon>Metazoa</taxon>
        <taxon>Chordata</taxon>
        <taxon>Craniata</taxon>
        <taxon>Vertebrata</taxon>
        <taxon>Euteleostomi</taxon>
        <taxon>Actinopterygii</taxon>
        <taxon>Neopterygii</taxon>
        <taxon>Teleostei</taxon>
        <taxon>Ostariophysi</taxon>
        <taxon>Siluriformes</taxon>
        <taxon>Sisoridae</taxon>
        <taxon>Sisorinae</taxon>
        <taxon>Bagarius</taxon>
    </lineage>
</organism>
<keyword evidence="2" id="KW-1185">Reference proteome</keyword>
<dbReference type="EMBL" id="VCAZ01000187">
    <property type="protein sequence ID" value="TTE22037.1"/>
    <property type="molecule type" value="Genomic_DNA"/>
</dbReference>
<sequence length="272" mass="29712">MTVTFNGDTPLSASYLTPSSTKRPFMRCWSHSPLSAFLSSPLTNILLLSLIPLLPVVLTSRGTPVLLRSGLHRRPTFRPRPNAHPPPTCGFPPPLPPIPSDFLVPARPHVPCVLSRTPKTFDGWPVPAGPRLRAWLIPCQRPAAGCECLRYSLRSVPPSTCQTRLVGRSAGQAGFLRMARPCPAPVRVCQKRQHDCWQVSRGKRASELGSTSAYPVAAVLPRSEKAFVTAAPLKAFRNNPPARTRDAAYNAIRADGHDAQRATPLCCSRMPH</sequence>
<name>A0A556VA87_BAGYA</name>
<protein>
    <submittedName>
        <fullName evidence="1">Uncharacterized protein</fullName>
    </submittedName>
</protein>
<evidence type="ECO:0000313" key="2">
    <source>
        <dbReference type="Proteomes" id="UP000319801"/>
    </source>
</evidence>
<evidence type="ECO:0000313" key="1">
    <source>
        <dbReference type="EMBL" id="TTE22037.1"/>
    </source>
</evidence>
<comment type="caution">
    <text evidence="1">The sequence shown here is derived from an EMBL/GenBank/DDBJ whole genome shotgun (WGS) entry which is preliminary data.</text>
</comment>
<accession>A0A556VA87</accession>
<dbReference type="AlphaFoldDB" id="A0A556VA87"/>